<reference evidence="2 3" key="1">
    <citation type="submission" date="2013-08" db="EMBL/GenBank/DDBJ databases">
        <authorList>
            <person name="Huang J."/>
            <person name="Wang G."/>
        </authorList>
    </citation>
    <scope>NUCLEOTIDE SEQUENCE [LARGE SCALE GENOMIC DNA]</scope>
    <source>
        <strain evidence="2 3">JSM 076056</strain>
    </source>
</reference>
<keyword evidence="3" id="KW-1185">Reference proteome</keyword>
<dbReference type="OrthoDB" id="2720594at2"/>
<dbReference type="AlphaFoldDB" id="A0A0A5GJS2"/>
<feature type="signal peptide" evidence="1">
    <location>
        <begin position="1"/>
        <end position="24"/>
    </location>
</feature>
<accession>A0A0A5GJS2</accession>
<evidence type="ECO:0000313" key="2">
    <source>
        <dbReference type="EMBL" id="KGX91410.1"/>
    </source>
</evidence>
<organism evidence="2 3">
    <name type="scientific">Pontibacillus halophilus JSM 076056 = DSM 19796</name>
    <dbReference type="NCBI Taxonomy" id="1385510"/>
    <lineage>
        <taxon>Bacteria</taxon>
        <taxon>Bacillati</taxon>
        <taxon>Bacillota</taxon>
        <taxon>Bacilli</taxon>
        <taxon>Bacillales</taxon>
        <taxon>Bacillaceae</taxon>
        <taxon>Pontibacillus</taxon>
    </lineage>
</organism>
<gene>
    <name evidence="2" type="ORF">N781_04675</name>
</gene>
<sequence length="295" mass="33221">MKSLFNRVVLFSVCTVGFVSFVSAADQAKRPTPHEYSNEEKGKQEKSISLLPLGDWIYLDNFSFGSEEIRIEQPNSTQPIHVLNETYTPVEAIVKGADYIRWTLYPTDSNEPIAHFYDTSAAPVYSFNWVNVPTETRRLVLSGKVVDEPWEEIQSFYVRGESGEVQKASSSAQGLIATMPEQQKELKETLAQYLTLTSEGKFSQAWSYLHPTSKEESSSYTADEIRKRYLSQSSTSSASEVVGVQLYNQLTIPGCECTESSVAEVIVQMTNGKTTSFYAKQDENGEWKLLWSYGE</sequence>
<protein>
    <submittedName>
        <fullName evidence="2">Uncharacterized protein</fullName>
    </submittedName>
</protein>
<dbReference type="RefSeq" id="WP_026800783.1">
    <property type="nucleotide sequence ID" value="NZ_AULI01000010.1"/>
</dbReference>
<evidence type="ECO:0000313" key="3">
    <source>
        <dbReference type="Proteomes" id="UP000030528"/>
    </source>
</evidence>
<comment type="caution">
    <text evidence="2">The sequence shown here is derived from an EMBL/GenBank/DDBJ whole genome shotgun (WGS) entry which is preliminary data.</text>
</comment>
<name>A0A0A5GJS2_9BACI</name>
<evidence type="ECO:0000256" key="1">
    <source>
        <dbReference type="SAM" id="SignalP"/>
    </source>
</evidence>
<proteinExistence type="predicted"/>
<dbReference type="EMBL" id="AVPE01000010">
    <property type="protein sequence ID" value="KGX91410.1"/>
    <property type="molecule type" value="Genomic_DNA"/>
</dbReference>
<keyword evidence="1" id="KW-0732">Signal</keyword>
<dbReference type="Proteomes" id="UP000030528">
    <property type="component" value="Unassembled WGS sequence"/>
</dbReference>
<feature type="chain" id="PRO_5002022946" evidence="1">
    <location>
        <begin position="25"/>
        <end position="295"/>
    </location>
</feature>